<organism evidence="8 9">
    <name type="scientific">Herrania umbratica</name>
    <dbReference type="NCBI Taxonomy" id="108875"/>
    <lineage>
        <taxon>Eukaryota</taxon>
        <taxon>Viridiplantae</taxon>
        <taxon>Streptophyta</taxon>
        <taxon>Embryophyta</taxon>
        <taxon>Tracheophyta</taxon>
        <taxon>Spermatophyta</taxon>
        <taxon>Magnoliopsida</taxon>
        <taxon>eudicotyledons</taxon>
        <taxon>Gunneridae</taxon>
        <taxon>Pentapetalae</taxon>
        <taxon>rosids</taxon>
        <taxon>malvids</taxon>
        <taxon>Malvales</taxon>
        <taxon>Malvaceae</taxon>
        <taxon>Byttnerioideae</taxon>
        <taxon>Herrania</taxon>
    </lineage>
</organism>
<evidence type="ECO:0000313" key="8">
    <source>
        <dbReference type="Proteomes" id="UP000504621"/>
    </source>
</evidence>
<evidence type="ECO:0000256" key="3">
    <source>
        <dbReference type="ARBA" id="ARBA00022821"/>
    </source>
</evidence>
<feature type="domain" description="Disease resistance protein winged helix" evidence="6">
    <location>
        <begin position="420"/>
        <end position="488"/>
    </location>
</feature>
<dbReference type="Pfam" id="PF23559">
    <property type="entry name" value="WHD_DRP"/>
    <property type="match status" value="1"/>
</dbReference>
<evidence type="ECO:0000259" key="5">
    <source>
        <dbReference type="Pfam" id="PF18052"/>
    </source>
</evidence>
<keyword evidence="1" id="KW-0677">Repeat</keyword>
<dbReference type="InterPro" id="IPR044974">
    <property type="entry name" value="Disease_R_plants"/>
</dbReference>
<protein>
    <submittedName>
        <fullName evidence="9">Disease resistance RPP13-like protein 3 isoform X1</fullName>
    </submittedName>
</protein>
<dbReference type="Proteomes" id="UP000504621">
    <property type="component" value="Unplaced"/>
</dbReference>
<dbReference type="InterPro" id="IPR036388">
    <property type="entry name" value="WH-like_DNA-bd_sf"/>
</dbReference>
<dbReference type="GO" id="GO:0043531">
    <property type="term" value="F:ADP binding"/>
    <property type="evidence" value="ECO:0007669"/>
    <property type="project" value="InterPro"/>
</dbReference>
<dbReference type="InterPro" id="IPR002182">
    <property type="entry name" value="NB-ARC"/>
</dbReference>
<dbReference type="SUPFAM" id="SSF52058">
    <property type="entry name" value="L domain-like"/>
    <property type="match status" value="1"/>
</dbReference>
<dbReference type="GeneID" id="110418669"/>
<dbReference type="Pfam" id="PF00931">
    <property type="entry name" value="NB-ARC"/>
    <property type="match status" value="1"/>
</dbReference>
<dbReference type="PANTHER" id="PTHR23155:SF1193">
    <property type="entry name" value="DISEASE RESISTANCE PROTEIN RPP13-RELATED"/>
    <property type="match status" value="1"/>
</dbReference>
<dbReference type="Gene3D" id="1.20.5.4130">
    <property type="match status" value="1"/>
</dbReference>
<feature type="domain" description="Disease resistance N-terminal" evidence="5">
    <location>
        <begin position="5"/>
        <end position="89"/>
    </location>
</feature>
<dbReference type="GO" id="GO:0098542">
    <property type="term" value="P:defense response to other organism"/>
    <property type="evidence" value="ECO:0007669"/>
    <property type="project" value="TreeGrafter"/>
</dbReference>
<feature type="domain" description="Disease resistance R13L4/SHOC-2-like LRR" evidence="7">
    <location>
        <begin position="569"/>
        <end position="837"/>
    </location>
</feature>
<dbReference type="FunFam" id="1.10.10.10:FF:000322">
    <property type="entry name" value="Probable disease resistance protein At1g63360"/>
    <property type="match status" value="1"/>
</dbReference>
<dbReference type="InterPro" id="IPR058922">
    <property type="entry name" value="WHD_DRP"/>
</dbReference>
<dbReference type="OrthoDB" id="646178at2759"/>
<dbReference type="InterPro" id="IPR032675">
    <property type="entry name" value="LRR_dom_sf"/>
</dbReference>
<reference evidence="9" key="1">
    <citation type="submission" date="2025-08" db="UniProtKB">
        <authorList>
            <consortium name="RefSeq"/>
        </authorList>
    </citation>
    <scope>IDENTIFICATION</scope>
    <source>
        <tissue evidence="9">Leaf</tissue>
    </source>
</reference>
<dbReference type="Gene3D" id="3.80.10.10">
    <property type="entry name" value="Ribonuclease Inhibitor"/>
    <property type="match status" value="1"/>
</dbReference>
<evidence type="ECO:0000259" key="6">
    <source>
        <dbReference type="Pfam" id="PF23559"/>
    </source>
</evidence>
<dbReference type="PRINTS" id="PR00364">
    <property type="entry name" value="DISEASERSIST"/>
</dbReference>
<dbReference type="Gene3D" id="1.10.10.10">
    <property type="entry name" value="Winged helix-like DNA-binding domain superfamily/Winged helix DNA-binding domain"/>
    <property type="match status" value="1"/>
</dbReference>
<keyword evidence="8" id="KW-1185">Reference proteome</keyword>
<keyword evidence="3" id="KW-0611">Plant defense</keyword>
<accession>A0A6J1AJV3</accession>
<evidence type="ECO:0000256" key="1">
    <source>
        <dbReference type="ARBA" id="ARBA00022737"/>
    </source>
</evidence>
<name>A0A6J1AJV3_9ROSI</name>
<dbReference type="AlphaFoldDB" id="A0A6J1AJV3"/>
<dbReference type="Pfam" id="PF18052">
    <property type="entry name" value="Rx_N"/>
    <property type="match status" value="1"/>
</dbReference>
<dbReference type="InterPro" id="IPR027417">
    <property type="entry name" value="P-loop_NTPase"/>
</dbReference>
<keyword evidence="2" id="KW-0547">Nucleotide-binding</keyword>
<dbReference type="InterPro" id="IPR055414">
    <property type="entry name" value="LRR_R13L4/SHOC2-like"/>
</dbReference>
<evidence type="ECO:0000259" key="7">
    <source>
        <dbReference type="Pfam" id="PF23598"/>
    </source>
</evidence>
<dbReference type="CDD" id="cd14798">
    <property type="entry name" value="RX-CC_like"/>
    <property type="match status" value="1"/>
</dbReference>
<dbReference type="PANTHER" id="PTHR23155">
    <property type="entry name" value="DISEASE RESISTANCE PROTEIN RP"/>
    <property type="match status" value="1"/>
</dbReference>
<dbReference type="InterPro" id="IPR038005">
    <property type="entry name" value="RX-like_CC"/>
</dbReference>
<evidence type="ECO:0000259" key="4">
    <source>
        <dbReference type="Pfam" id="PF00931"/>
    </source>
</evidence>
<gene>
    <name evidence="9" type="primary">LOC110418669</name>
</gene>
<dbReference type="Gene3D" id="1.10.8.430">
    <property type="entry name" value="Helical domain of apoptotic protease-activating factors"/>
    <property type="match status" value="1"/>
</dbReference>
<dbReference type="Pfam" id="PF23598">
    <property type="entry name" value="LRR_14"/>
    <property type="match status" value="1"/>
</dbReference>
<dbReference type="FunFam" id="1.10.8.430:FF:000003">
    <property type="entry name" value="Probable disease resistance protein At5g66910"/>
    <property type="match status" value="1"/>
</dbReference>
<proteinExistence type="predicted"/>
<dbReference type="InterPro" id="IPR042197">
    <property type="entry name" value="Apaf_helical"/>
</dbReference>
<evidence type="ECO:0000256" key="2">
    <source>
        <dbReference type="ARBA" id="ARBA00022741"/>
    </source>
</evidence>
<sequence length="916" mass="105109">MAEAAVSFVVERLAGILEEIDFQTGIRKEVERLQEELLRMRCFLKDADAKQDDDERVSNWVSEIRNVAYDAEDLIDTFLLRIDSLKKKNSIERYASIFKEWKYRSKVANELLSIQRRILNISASRETYGIRNIGEGISTARERLRKLRRSSPRGEEKDIVGLDDDIAKLLTQLVRTEGQWHAISIVGMGGIGKTTLAKKVYNHGDIQARFPSRAWVYVSQDFSTKDILQAIIKQVASPRRKLEMLEEEELEAILYEHLRKKRYLVVLDDVWNIGAWISLAKAFPDRSNGSRVMITTRNKGIALKADAQSVPYHLHFLSEEDGWMLFCKKAFIHGVDSYRSPQLEEIGKEIVAKCAGLPLAIIVVGGLLSSKRNLGEWKRVLSNMNSLFARDPDGVSSILALSYNDLPYYLKSCFLYLGQFPEDRLIPTHKMFRLWIAEGLIPLQEERMEHIAEDYLNELIERNMVQAAKWSVNQRVKQCRLHDLLRDLSISKAKAESFHEIQGSQSLHPSARSRRHSIYSAFHWPQCKYINPHLRSLLFFRVDHNQSQVNYYINDPYKMEGSDLDYVSRNFKLLRVLELEGIPCTTIPSIIGALIHLKYLGLKETNLQGLSPAIGSLRNLQTLDVAANLHLQTIPNVIWKITKLRYLYMCGHKYGGPLRIDTLQHLQALSEINVQKWMQNNPANLTSLQKLGIRGNFSLKATEIFNSLVALVQLQSLYLRTEDAEFPSLTQLSALQNLVKLHMRGTIRQLPSSQEFPPNLSQLTLEHTHLKQDSVGILENLPRLLILRLKAHSYDGAKMAISVRGFPQLEFLEFHSLESLEELNLQGGAALRLGSFRIINCGNLKMLPEGMRYLTALRELDIEEMPKSFVDRIRGILANLRYLKHKLLMASFVEEQILSFSIFKLALFQLLLNPYF</sequence>
<dbReference type="SUPFAM" id="SSF52540">
    <property type="entry name" value="P-loop containing nucleoside triphosphate hydrolases"/>
    <property type="match status" value="1"/>
</dbReference>
<dbReference type="FunFam" id="3.40.50.300:FF:001091">
    <property type="entry name" value="Probable disease resistance protein At1g61300"/>
    <property type="match status" value="1"/>
</dbReference>
<feature type="domain" description="NB-ARC" evidence="4">
    <location>
        <begin position="164"/>
        <end position="331"/>
    </location>
</feature>
<dbReference type="InterPro" id="IPR041118">
    <property type="entry name" value="Rx_N"/>
</dbReference>
<dbReference type="RefSeq" id="XP_021287126.1">
    <property type="nucleotide sequence ID" value="XM_021431451.1"/>
</dbReference>
<dbReference type="Gene3D" id="3.40.50.300">
    <property type="entry name" value="P-loop containing nucleotide triphosphate hydrolases"/>
    <property type="match status" value="1"/>
</dbReference>
<evidence type="ECO:0000313" key="9">
    <source>
        <dbReference type="RefSeq" id="XP_021287126.1"/>
    </source>
</evidence>